<dbReference type="PANTHER" id="PTHR38745">
    <property type="entry name" value="PHOSPHATASE, PUTATIVE-RELATED"/>
    <property type="match status" value="1"/>
</dbReference>
<dbReference type="EMBL" id="GL349485">
    <property type="protein sequence ID" value="KNC54074.1"/>
    <property type="molecule type" value="Genomic_DNA"/>
</dbReference>
<evidence type="ECO:0000313" key="4">
    <source>
        <dbReference type="Proteomes" id="UP000054408"/>
    </source>
</evidence>
<dbReference type="PROSITE" id="PS00383">
    <property type="entry name" value="TYR_PHOSPHATASE_1"/>
    <property type="match status" value="1"/>
</dbReference>
<feature type="chain" id="PRO_5005537626" description="Tyrosine specific protein phosphatases domain-containing protein" evidence="2">
    <location>
        <begin position="21"/>
        <end position="232"/>
    </location>
</feature>
<accession>A0A0L0DP57</accession>
<sequence>MVTVTTGILLLTLVLGVVLTEYTTTGLTFEKVRLVSSWSAGKGSRSAEKGSWSAGKGMEESEVVGREEGKRLSNSSTTVVNYLFRSDLPEIGSAGNRSFAWNELMSYMAERADAAGLPWPTHRQPYVVDLSLLDAVKDASKYDVEKKFFAAHPELGEFHLWSIWGIDVNPNSLGKHERNAMLDVFHLWDVDQLSSRLPDLHKMMTTDYGAPRVFLFHCYSGVDRTGDMAAGT</sequence>
<dbReference type="Proteomes" id="UP000054408">
    <property type="component" value="Unassembled WGS sequence"/>
</dbReference>
<evidence type="ECO:0008006" key="5">
    <source>
        <dbReference type="Google" id="ProtNLM"/>
    </source>
</evidence>
<organism evidence="3 4">
    <name type="scientific">Thecamonas trahens ATCC 50062</name>
    <dbReference type="NCBI Taxonomy" id="461836"/>
    <lineage>
        <taxon>Eukaryota</taxon>
        <taxon>Apusozoa</taxon>
        <taxon>Apusomonadida</taxon>
        <taxon>Apusomonadidae</taxon>
        <taxon>Thecamonas</taxon>
    </lineage>
</organism>
<protein>
    <recommendedName>
        <fullName evidence="5">Tyrosine specific protein phosphatases domain-containing protein</fullName>
    </recommendedName>
</protein>
<gene>
    <name evidence="3" type="ORF">AMSG_09739</name>
</gene>
<proteinExistence type="predicted"/>
<feature type="compositionally biased region" description="Basic and acidic residues" evidence="1">
    <location>
        <begin position="57"/>
        <end position="70"/>
    </location>
</feature>
<reference evidence="3 4" key="1">
    <citation type="submission" date="2010-05" db="EMBL/GenBank/DDBJ databases">
        <title>The Genome Sequence of Thecamonas trahens ATCC 50062.</title>
        <authorList>
            <consortium name="The Broad Institute Genome Sequencing Platform"/>
            <person name="Russ C."/>
            <person name="Cuomo C."/>
            <person name="Shea T."/>
            <person name="Young S.K."/>
            <person name="Zeng Q."/>
            <person name="Koehrsen M."/>
            <person name="Haas B."/>
            <person name="Borodovsky M."/>
            <person name="Guigo R."/>
            <person name="Alvarado L."/>
            <person name="Berlin A."/>
            <person name="Bochicchio J."/>
            <person name="Borenstein D."/>
            <person name="Chapman S."/>
            <person name="Chen Z."/>
            <person name="Freedman E."/>
            <person name="Gellesch M."/>
            <person name="Goldberg J."/>
            <person name="Griggs A."/>
            <person name="Gujja S."/>
            <person name="Heilman E."/>
            <person name="Heiman D."/>
            <person name="Hepburn T."/>
            <person name="Howarth C."/>
            <person name="Jen D."/>
            <person name="Larson L."/>
            <person name="Mehta T."/>
            <person name="Park D."/>
            <person name="Pearson M."/>
            <person name="Roberts A."/>
            <person name="Saif S."/>
            <person name="Shenoy N."/>
            <person name="Sisk P."/>
            <person name="Stolte C."/>
            <person name="Sykes S."/>
            <person name="Thomson T."/>
            <person name="Walk T."/>
            <person name="White J."/>
            <person name="Yandava C."/>
            <person name="Burger G."/>
            <person name="Gray M.W."/>
            <person name="Holland P.W.H."/>
            <person name="King N."/>
            <person name="Lang F.B.F."/>
            <person name="Roger A.J."/>
            <person name="Ruiz-Trillo I."/>
            <person name="Lander E."/>
            <person name="Nusbaum C."/>
        </authorList>
    </citation>
    <scope>NUCLEOTIDE SEQUENCE [LARGE SCALE GENOMIC DNA]</scope>
    <source>
        <strain evidence="3 4">ATCC 50062</strain>
    </source>
</reference>
<dbReference type="InterPro" id="IPR016130">
    <property type="entry name" value="Tyr_Pase_AS"/>
</dbReference>
<dbReference type="OrthoDB" id="193277at2759"/>
<evidence type="ECO:0000256" key="1">
    <source>
        <dbReference type="SAM" id="MobiDB-lite"/>
    </source>
</evidence>
<keyword evidence="4" id="KW-1185">Reference proteome</keyword>
<feature type="signal peptide" evidence="2">
    <location>
        <begin position="1"/>
        <end position="20"/>
    </location>
</feature>
<dbReference type="AlphaFoldDB" id="A0A0L0DP57"/>
<dbReference type="PANTHER" id="PTHR38745:SF2">
    <property type="entry name" value="TYROSINE SPECIFIC PROTEIN PHOSPHATASES DOMAIN-CONTAINING PROTEIN"/>
    <property type="match status" value="1"/>
</dbReference>
<name>A0A0L0DP57_THETB</name>
<keyword evidence="2" id="KW-0732">Signal</keyword>
<dbReference type="GeneID" id="25568138"/>
<dbReference type="RefSeq" id="XP_013754083.1">
    <property type="nucleotide sequence ID" value="XM_013898629.1"/>
</dbReference>
<evidence type="ECO:0000256" key="2">
    <source>
        <dbReference type="SAM" id="SignalP"/>
    </source>
</evidence>
<evidence type="ECO:0000313" key="3">
    <source>
        <dbReference type="EMBL" id="KNC54074.1"/>
    </source>
</evidence>
<feature type="region of interest" description="Disordered" evidence="1">
    <location>
        <begin position="41"/>
        <end position="70"/>
    </location>
</feature>